<dbReference type="SUPFAM" id="SSF49329">
    <property type="entry name" value="Cu,Zn superoxide dismutase-like"/>
    <property type="match status" value="1"/>
</dbReference>
<evidence type="ECO:0000256" key="2">
    <source>
        <dbReference type="SAM" id="SignalP"/>
    </source>
</evidence>
<comment type="similarity">
    <text evidence="1">Belongs to the Cu-Zn superoxide dismutase family.</text>
</comment>
<dbReference type="EMBL" id="JAJVCN010000001">
    <property type="protein sequence ID" value="MCE7001555.1"/>
    <property type="molecule type" value="Genomic_DNA"/>
</dbReference>
<reference evidence="3 4" key="1">
    <citation type="submission" date="2021-12" db="EMBL/GenBank/DDBJ databases">
        <title>Genome sequence of Kibdelosporangium philippinense ATCC 49844.</title>
        <authorList>
            <person name="Fedorov E.A."/>
            <person name="Omeragic M."/>
            <person name="Shalygina K.F."/>
            <person name="Maclea K.S."/>
        </authorList>
    </citation>
    <scope>NUCLEOTIDE SEQUENCE [LARGE SCALE GENOMIC DNA]</scope>
    <source>
        <strain evidence="3 4">ATCC 49844</strain>
    </source>
</reference>
<dbReference type="Proteomes" id="UP001521150">
    <property type="component" value="Unassembled WGS sequence"/>
</dbReference>
<feature type="chain" id="PRO_5046701725" evidence="2">
    <location>
        <begin position="23"/>
        <end position="186"/>
    </location>
</feature>
<feature type="signal peptide" evidence="2">
    <location>
        <begin position="1"/>
        <end position="22"/>
    </location>
</feature>
<sequence length="186" mass="19441">MRYLALAAIVPAVVLLGGSGSAAEIPSMRVTTASSKIYAYKPNAGGVTYNPKLAPAGATLSVLSVSTPQGSTVLLSVQSLLPKRQYGAHVHVKPCGPAPADSGPHFQNKKDPVQPSVDPAYANPRNEVWLDFTTDRFGNAVAVARVKWGFGDRDASSIVIHETHTHTDPGHAGTAGARLACLSVDF</sequence>
<dbReference type="RefSeq" id="WP_233722620.1">
    <property type="nucleotide sequence ID" value="NZ_JAJVCN010000001.1"/>
</dbReference>
<keyword evidence="4" id="KW-1185">Reference proteome</keyword>
<keyword evidence="2" id="KW-0732">Signal</keyword>
<protein>
    <submittedName>
        <fullName evidence="3">Superoxide dismutase</fullName>
    </submittedName>
</protein>
<organism evidence="3 4">
    <name type="scientific">Kibdelosporangium philippinense</name>
    <dbReference type="NCBI Taxonomy" id="211113"/>
    <lineage>
        <taxon>Bacteria</taxon>
        <taxon>Bacillati</taxon>
        <taxon>Actinomycetota</taxon>
        <taxon>Actinomycetes</taxon>
        <taxon>Pseudonocardiales</taxon>
        <taxon>Pseudonocardiaceae</taxon>
        <taxon>Kibdelosporangium</taxon>
    </lineage>
</organism>
<comment type="caution">
    <text evidence="3">The sequence shown here is derived from an EMBL/GenBank/DDBJ whole genome shotgun (WGS) entry which is preliminary data.</text>
</comment>
<proteinExistence type="inferred from homology"/>
<accession>A0ABS8Z445</accession>
<name>A0ABS8Z445_9PSEU</name>
<evidence type="ECO:0000256" key="1">
    <source>
        <dbReference type="ARBA" id="ARBA00010457"/>
    </source>
</evidence>
<dbReference type="Gene3D" id="2.60.40.200">
    <property type="entry name" value="Superoxide dismutase, copper/zinc binding domain"/>
    <property type="match status" value="1"/>
</dbReference>
<evidence type="ECO:0000313" key="4">
    <source>
        <dbReference type="Proteomes" id="UP001521150"/>
    </source>
</evidence>
<evidence type="ECO:0000313" key="3">
    <source>
        <dbReference type="EMBL" id="MCE7001555.1"/>
    </source>
</evidence>
<dbReference type="InterPro" id="IPR036423">
    <property type="entry name" value="SOD-like_Cu/Zn_dom_sf"/>
</dbReference>
<gene>
    <name evidence="3" type="ORF">LWC34_01670</name>
</gene>